<evidence type="ECO:0000256" key="1">
    <source>
        <dbReference type="ARBA" id="ARBA00004141"/>
    </source>
</evidence>
<feature type="transmembrane region" description="Helical" evidence="5">
    <location>
        <begin position="126"/>
        <end position="152"/>
    </location>
</feature>
<evidence type="ECO:0000313" key="6">
    <source>
        <dbReference type="EMBL" id="GAA4283524.1"/>
    </source>
</evidence>
<dbReference type="InterPro" id="IPR002781">
    <property type="entry name" value="TM_pro_TauE-like"/>
</dbReference>
<organism evidence="6 7">
    <name type="scientific">Brevibacterium daeguense</name>
    <dbReference type="NCBI Taxonomy" id="909936"/>
    <lineage>
        <taxon>Bacteria</taxon>
        <taxon>Bacillati</taxon>
        <taxon>Actinomycetota</taxon>
        <taxon>Actinomycetes</taxon>
        <taxon>Micrococcales</taxon>
        <taxon>Brevibacteriaceae</taxon>
        <taxon>Brevibacterium</taxon>
    </lineage>
</organism>
<keyword evidence="4 5" id="KW-0472">Membrane</keyword>
<evidence type="ECO:0000256" key="3">
    <source>
        <dbReference type="ARBA" id="ARBA00022989"/>
    </source>
</evidence>
<keyword evidence="5" id="KW-1003">Cell membrane</keyword>
<evidence type="ECO:0000313" key="7">
    <source>
        <dbReference type="Proteomes" id="UP001501586"/>
    </source>
</evidence>
<dbReference type="Proteomes" id="UP001501586">
    <property type="component" value="Unassembled WGS sequence"/>
</dbReference>
<accession>A0ABP8EHT1</accession>
<dbReference type="Pfam" id="PF01925">
    <property type="entry name" value="TauE"/>
    <property type="match status" value="1"/>
</dbReference>
<protein>
    <recommendedName>
        <fullName evidence="5">Probable membrane transporter protein</fullName>
    </recommendedName>
</protein>
<evidence type="ECO:0000256" key="5">
    <source>
        <dbReference type="RuleBase" id="RU363041"/>
    </source>
</evidence>
<evidence type="ECO:0000256" key="2">
    <source>
        <dbReference type="ARBA" id="ARBA00022692"/>
    </source>
</evidence>
<comment type="caution">
    <text evidence="6">The sequence shown here is derived from an EMBL/GenBank/DDBJ whole genome shotgun (WGS) entry which is preliminary data.</text>
</comment>
<proteinExistence type="inferred from homology"/>
<sequence length="251" mass="26055">MSGGVLLITVAAILIGSVLQRLSGTGVGLVVSPVLALLLGPSLGVFVTNSTTIVSGFLIMLAVLDRVDWKRFLIFLPTALLGAIPAGFVVRELDAAWLNIVIGSVVLLALGLTFGVPQMPQVRSRALTGAAGVIGGFLNTSAGVAAPAMVIYSRFARWDQRSFAATMQPTFMSMGIFSVSTKLAVGATTVDQLPPWWLFPIIIVTVVVGIRAGGWLSERVSISTARTLAITLAGAGGAVALIRGIIMLVAQ</sequence>
<keyword evidence="7" id="KW-1185">Reference proteome</keyword>
<feature type="transmembrane region" description="Helical" evidence="5">
    <location>
        <begin position="96"/>
        <end position="114"/>
    </location>
</feature>
<feature type="transmembrane region" description="Helical" evidence="5">
    <location>
        <begin position="196"/>
        <end position="216"/>
    </location>
</feature>
<gene>
    <name evidence="6" type="ORF">GCM10022261_10550</name>
</gene>
<reference evidence="7" key="1">
    <citation type="journal article" date="2019" name="Int. J. Syst. Evol. Microbiol.">
        <title>The Global Catalogue of Microorganisms (GCM) 10K type strain sequencing project: providing services to taxonomists for standard genome sequencing and annotation.</title>
        <authorList>
            <consortium name="The Broad Institute Genomics Platform"/>
            <consortium name="The Broad Institute Genome Sequencing Center for Infectious Disease"/>
            <person name="Wu L."/>
            <person name="Ma J."/>
        </authorList>
    </citation>
    <scope>NUCLEOTIDE SEQUENCE [LARGE SCALE GENOMIC DNA]</scope>
    <source>
        <strain evidence="7">JCM 17458</strain>
    </source>
</reference>
<dbReference type="RefSeq" id="WP_236863573.1">
    <property type="nucleotide sequence ID" value="NZ_BAABAZ010000004.1"/>
</dbReference>
<keyword evidence="3 5" id="KW-1133">Transmembrane helix</keyword>
<keyword evidence="2 5" id="KW-0812">Transmembrane</keyword>
<comment type="subcellular location">
    <subcellularLocation>
        <location evidence="5">Cell membrane</location>
        <topology evidence="5">Multi-pass membrane protein</topology>
    </subcellularLocation>
    <subcellularLocation>
        <location evidence="1">Membrane</location>
        <topology evidence="1">Multi-pass membrane protein</topology>
    </subcellularLocation>
</comment>
<feature type="transmembrane region" description="Helical" evidence="5">
    <location>
        <begin position="228"/>
        <end position="250"/>
    </location>
</feature>
<evidence type="ECO:0000256" key="4">
    <source>
        <dbReference type="ARBA" id="ARBA00023136"/>
    </source>
</evidence>
<comment type="similarity">
    <text evidence="5">Belongs to the 4-toluene sulfonate uptake permease (TSUP) (TC 2.A.102) family.</text>
</comment>
<feature type="transmembrane region" description="Helical" evidence="5">
    <location>
        <begin position="71"/>
        <end position="90"/>
    </location>
</feature>
<name>A0ABP8EHT1_9MICO</name>
<feature type="transmembrane region" description="Helical" evidence="5">
    <location>
        <begin position="44"/>
        <end position="64"/>
    </location>
</feature>
<dbReference type="EMBL" id="BAABAZ010000004">
    <property type="protein sequence ID" value="GAA4283524.1"/>
    <property type="molecule type" value="Genomic_DNA"/>
</dbReference>